<keyword evidence="1" id="KW-1133">Transmembrane helix</keyword>
<evidence type="ECO:0000256" key="1">
    <source>
        <dbReference type="SAM" id="Phobius"/>
    </source>
</evidence>
<evidence type="ECO:0000313" key="3">
    <source>
        <dbReference type="Proteomes" id="UP000182569"/>
    </source>
</evidence>
<keyword evidence="3" id="KW-1185">Reference proteome</keyword>
<dbReference type="Proteomes" id="UP000182569">
    <property type="component" value="Chromosome"/>
</dbReference>
<protein>
    <submittedName>
        <fullName evidence="2">Uncharacterized protein</fullName>
    </submittedName>
</protein>
<accession>A0A1J0GJI4</accession>
<dbReference type="EMBL" id="CP015756">
    <property type="protein sequence ID" value="APC41517.1"/>
    <property type="molecule type" value="Genomic_DNA"/>
</dbReference>
<keyword evidence="1" id="KW-0812">Transmembrane</keyword>
<dbReference type="KEGG" id="ceu:A7L45_16250"/>
<keyword evidence="1" id="KW-0472">Membrane</keyword>
<feature type="transmembrane region" description="Helical" evidence="1">
    <location>
        <begin position="21"/>
        <end position="41"/>
    </location>
</feature>
<name>A0A1J0GJI4_9CLOT</name>
<organism evidence="2 3">
    <name type="scientific">Clostridium estertheticum subsp. estertheticum</name>
    <dbReference type="NCBI Taxonomy" id="1552"/>
    <lineage>
        <taxon>Bacteria</taxon>
        <taxon>Bacillati</taxon>
        <taxon>Bacillota</taxon>
        <taxon>Clostridia</taxon>
        <taxon>Eubacteriales</taxon>
        <taxon>Clostridiaceae</taxon>
        <taxon>Clostridium</taxon>
    </lineage>
</organism>
<feature type="transmembrane region" description="Helical" evidence="1">
    <location>
        <begin position="47"/>
        <end position="65"/>
    </location>
</feature>
<dbReference type="RefSeq" id="WP_071613809.1">
    <property type="nucleotide sequence ID" value="NZ_CP015756.1"/>
</dbReference>
<reference evidence="3" key="1">
    <citation type="journal article" date="2016" name="Front. Microbiol.">
        <title>Complete Genome Sequence of Clostridium estertheticum DSM 8809, a Microbe Identified in Spoiled Vacuum Packed Beef.</title>
        <authorList>
            <person name="Yu Z."/>
            <person name="Gunn L."/>
            <person name="Brennan E."/>
            <person name="Reid R."/>
            <person name="Wall P.G."/>
            <person name="Gaora O.P."/>
            <person name="Hurley D."/>
            <person name="Bolton D."/>
            <person name="Fanning S."/>
        </authorList>
    </citation>
    <scope>NUCLEOTIDE SEQUENCE [LARGE SCALE GENOMIC DNA]</scope>
    <source>
        <strain evidence="3">DSM 8809</strain>
    </source>
</reference>
<sequence length="132" mass="14860">MKNSKRIGNRKGLVVLKKIGAVGFIQIILIIAIIVLLPVFINCKIDLNILAVIIAILALLVPLLNEVNKAIDANRKVCIFRVTAEMYNTNLGELIDKTVNELRQQNKIIDSIKIIDDKNRGRSFSELIIIYH</sequence>
<dbReference type="AlphaFoldDB" id="A0A1J0GJI4"/>
<dbReference type="STRING" id="1552.A7L45_16250"/>
<evidence type="ECO:0000313" key="2">
    <source>
        <dbReference type="EMBL" id="APC41517.1"/>
    </source>
</evidence>
<gene>
    <name evidence="2" type="ORF">A7L45_16250</name>
</gene>
<proteinExistence type="predicted"/>